<dbReference type="EMBL" id="JAYGGQ010000001">
    <property type="protein sequence ID" value="MEA5453590.1"/>
    <property type="molecule type" value="Genomic_DNA"/>
</dbReference>
<protein>
    <recommendedName>
        <fullName evidence="3">HipA N-terminal subdomain 1 domain-containing protein</fullName>
    </recommendedName>
</protein>
<organism evidence="1 2">
    <name type="scientific">Sinomonas terricola</name>
    <dbReference type="NCBI Taxonomy" id="3110330"/>
    <lineage>
        <taxon>Bacteria</taxon>
        <taxon>Bacillati</taxon>
        <taxon>Actinomycetota</taxon>
        <taxon>Actinomycetes</taxon>
        <taxon>Micrococcales</taxon>
        <taxon>Micrococcaceae</taxon>
        <taxon>Sinomonas</taxon>
    </lineage>
</organism>
<sequence length="117" mass="12730">MSTQQRKGDGAKALPMSVVALEDTRYRLAECIDADGTVWPWLLDTDPNRQNVAVPIPAHERLGSLPKDVLTALGRTCGARTRSGASCRQIVDQFGQRCIQHPDKPRGATSGTQEGLF</sequence>
<proteinExistence type="predicted"/>
<accession>A0ABU5T1X1</accession>
<dbReference type="RefSeq" id="WP_323277343.1">
    <property type="nucleotide sequence ID" value="NZ_JAYGGQ010000001.1"/>
</dbReference>
<evidence type="ECO:0000313" key="2">
    <source>
        <dbReference type="Proteomes" id="UP001304769"/>
    </source>
</evidence>
<dbReference type="Proteomes" id="UP001304769">
    <property type="component" value="Unassembled WGS sequence"/>
</dbReference>
<evidence type="ECO:0000313" key="1">
    <source>
        <dbReference type="EMBL" id="MEA5453590.1"/>
    </source>
</evidence>
<name>A0ABU5T1X1_9MICC</name>
<keyword evidence="2" id="KW-1185">Reference proteome</keyword>
<gene>
    <name evidence="1" type="ORF">SPF06_02535</name>
</gene>
<comment type="caution">
    <text evidence="1">The sequence shown here is derived from an EMBL/GenBank/DDBJ whole genome shotgun (WGS) entry which is preliminary data.</text>
</comment>
<reference evidence="1 2" key="1">
    <citation type="submission" date="2023-12" db="EMBL/GenBank/DDBJ databases">
        <title>Sinomonas terricola sp. nov, isolated from litchi orchard soil in Guangdong, PR China.</title>
        <authorList>
            <person name="Jiaxin W."/>
            <person name="Yang Z."/>
            <person name="Honghui Z."/>
        </authorList>
    </citation>
    <scope>NUCLEOTIDE SEQUENCE [LARGE SCALE GENOMIC DNA]</scope>
    <source>
        <strain evidence="1 2">JGH33</strain>
    </source>
</reference>
<evidence type="ECO:0008006" key="3">
    <source>
        <dbReference type="Google" id="ProtNLM"/>
    </source>
</evidence>